<gene>
    <name evidence="1" type="ORF">BpHYR1_021609</name>
</gene>
<protein>
    <submittedName>
        <fullName evidence="1">Uncharacterized protein</fullName>
    </submittedName>
</protein>
<dbReference type="Proteomes" id="UP000276133">
    <property type="component" value="Unassembled WGS sequence"/>
</dbReference>
<sequence>MEFFQQILKCFIRKVSPIVITKTRTSCFKIKHEPILISQILTRFQEEWSRVYAKAILFLSRLNIRDG</sequence>
<reference evidence="1 2" key="1">
    <citation type="journal article" date="2018" name="Sci. Rep.">
        <title>Genomic signatures of local adaptation to the degree of environmental predictability in rotifers.</title>
        <authorList>
            <person name="Franch-Gras L."/>
            <person name="Hahn C."/>
            <person name="Garcia-Roger E.M."/>
            <person name="Carmona M.J."/>
            <person name="Serra M."/>
            <person name="Gomez A."/>
        </authorList>
    </citation>
    <scope>NUCLEOTIDE SEQUENCE [LARGE SCALE GENOMIC DNA]</scope>
    <source>
        <strain evidence="1">HYR1</strain>
    </source>
</reference>
<comment type="caution">
    <text evidence="1">The sequence shown here is derived from an EMBL/GenBank/DDBJ whole genome shotgun (WGS) entry which is preliminary data.</text>
</comment>
<evidence type="ECO:0000313" key="1">
    <source>
        <dbReference type="EMBL" id="RNA34558.1"/>
    </source>
</evidence>
<name>A0A3M7SG56_BRAPC</name>
<dbReference type="EMBL" id="REGN01001453">
    <property type="protein sequence ID" value="RNA34558.1"/>
    <property type="molecule type" value="Genomic_DNA"/>
</dbReference>
<accession>A0A3M7SG56</accession>
<keyword evidence="2" id="KW-1185">Reference proteome</keyword>
<dbReference type="AlphaFoldDB" id="A0A3M7SG56"/>
<proteinExistence type="predicted"/>
<organism evidence="1 2">
    <name type="scientific">Brachionus plicatilis</name>
    <name type="common">Marine rotifer</name>
    <name type="synonym">Brachionus muelleri</name>
    <dbReference type="NCBI Taxonomy" id="10195"/>
    <lineage>
        <taxon>Eukaryota</taxon>
        <taxon>Metazoa</taxon>
        <taxon>Spiralia</taxon>
        <taxon>Gnathifera</taxon>
        <taxon>Rotifera</taxon>
        <taxon>Eurotatoria</taxon>
        <taxon>Monogononta</taxon>
        <taxon>Pseudotrocha</taxon>
        <taxon>Ploima</taxon>
        <taxon>Brachionidae</taxon>
        <taxon>Brachionus</taxon>
    </lineage>
</organism>
<evidence type="ECO:0000313" key="2">
    <source>
        <dbReference type="Proteomes" id="UP000276133"/>
    </source>
</evidence>